<dbReference type="SUPFAM" id="SSF47413">
    <property type="entry name" value="lambda repressor-like DNA-binding domains"/>
    <property type="match status" value="1"/>
</dbReference>
<organism evidence="2 3">
    <name type="scientific">Micromonospora sicca</name>
    <dbReference type="NCBI Taxonomy" id="2202420"/>
    <lineage>
        <taxon>Bacteria</taxon>
        <taxon>Bacillati</taxon>
        <taxon>Actinomycetota</taxon>
        <taxon>Actinomycetes</taxon>
        <taxon>Micromonosporales</taxon>
        <taxon>Micromonosporaceae</taxon>
        <taxon>Micromonospora</taxon>
    </lineage>
</organism>
<protein>
    <submittedName>
        <fullName evidence="2">Helix-turn-helix transcriptional regulator</fullName>
    </submittedName>
</protein>
<dbReference type="Proteomes" id="UP001290101">
    <property type="component" value="Unassembled WGS sequence"/>
</dbReference>
<reference evidence="2 3" key="1">
    <citation type="submission" date="2023-12" db="EMBL/GenBank/DDBJ databases">
        <title>Micromonospora sp. nov., isolated from Atacama Desert.</title>
        <authorList>
            <person name="Carro L."/>
            <person name="Golinska P."/>
            <person name="Klenk H.-P."/>
            <person name="Goodfellow M."/>
        </authorList>
    </citation>
    <scope>NUCLEOTIDE SEQUENCE [LARGE SCALE GENOMIC DNA]</scope>
    <source>
        <strain evidence="2 3">4G53</strain>
    </source>
</reference>
<dbReference type="EMBL" id="JAXOTQ010000067">
    <property type="protein sequence ID" value="MDZ5494267.1"/>
    <property type="molecule type" value="Genomic_DNA"/>
</dbReference>
<dbReference type="Pfam" id="PF01381">
    <property type="entry name" value="HTH_3"/>
    <property type="match status" value="1"/>
</dbReference>
<dbReference type="CDD" id="cd00093">
    <property type="entry name" value="HTH_XRE"/>
    <property type="match status" value="1"/>
</dbReference>
<evidence type="ECO:0000313" key="2">
    <source>
        <dbReference type="EMBL" id="MDZ5494267.1"/>
    </source>
</evidence>
<evidence type="ECO:0000313" key="3">
    <source>
        <dbReference type="Proteomes" id="UP001290101"/>
    </source>
</evidence>
<dbReference type="Gene3D" id="1.10.260.40">
    <property type="entry name" value="lambda repressor-like DNA-binding domains"/>
    <property type="match status" value="1"/>
</dbReference>
<dbReference type="RefSeq" id="WP_322443743.1">
    <property type="nucleotide sequence ID" value="NZ_JAXOTQ010000067.1"/>
</dbReference>
<dbReference type="InterPro" id="IPR001387">
    <property type="entry name" value="Cro/C1-type_HTH"/>
</dbReference>
<dbReference type="SMART" id="SM00530">
    <property type="entry name" value="HTH_XRE"/>
    <property type="match status" value="1"/>
</dbReference>
<proteinExistence type="predicted"/>
<feature type="domain" description="HTH cro/C1-type" evidence="1">
    <location>
        <begin position="10"/>
        <end position="62"/>
    </location>
</feature>
<sequence>MALKRHRLCQRRKALGFSQERLAEVLGVERSTVVRWESAETDPHPWHRTRIASALQVTLEQLDDMLVDISVATRRGQAMGEDTRNLSSAVRSPLLSGLRAFLTSYVPDPLAQPVPPLLDVRRNVVRVHNLYQRASYSSAARLLPEALRQATELASRTTGMHRASAFQLLAAAYIAASKLATKVGDGHSALLTADRASTAARLTDHHALTAVAAYQAACGLLRLPGRVTEAAQVTQNSIKQLVRGKRMRDPDLLSAHGALLLLAAVIAARQGRTKDTDQLLTQAERLATELGSDQNRLWTGFGPTNVAIHGVSAAVERHDADRAIGIAGGVDLSRLPTALVGRRAQVHLDLAVAAAMASDGRSLAVLHILEAERVAPEVVRVNAQAQTLLLDLLSKDRRAATPGLRPLAERAGLLA</sequence>
<keyword evidence="3" id="KW-1185">Reference proteome</keyword>
<gene>
    <name evidence="2" type="ORF">U2F25_33300</name>
</gene>
<comment type="caution">
    <text evidence="2">The sequence shown here is derived from an EMBL/GenBank/DDBJ whole genome shotgun (WGS) entry which is preliminary data.</text>
</comment>
<dbReference type="InterPro" id="IPR010982">
    <property type="entry name" value="Lambda_DNA-bd_dom_sf"/>
</dbReference>
<evidence type="ECO:0000259" key="1">
    <source>
        <dbReference type="PROSITE" id="PS50943"/>
    </source>
</evidence>
<accession>A0ABU5JP10</accession>
<dbReference type="PROSITE" id="PS50943">
    <property type="entry name" value="HTH_CROC1"/>
    <property type="match status" value="1"/>
</dbReference>
<name>A0ABU5JP10_9ACTN</name>